<gene>
    <name evidence="1" type="ORF">LCGC14_1490540</name>
</gene>
<dbReference type="EMBL" id="LAZR01010712">
    <property type="protein sequence ID" value="KKM65504.1"/>
    <property type="molecule type" value="Genomic_DNA"/>
</dbReference>
<accession>A0A0F9J6U8</accession>
<proteinExistence type="predicted"/>
<name>A0A0F9J6U8_9ZZZZ</name>
<organism evidence="1">
    <name type="scientific">marine sediment metagenome</name>
    <dbReference type="NCBI Taxonomy" id="412755"/>
    <lineage>
        <taxon>unclassified sequences</taxon>
        <taxon>metagenomes</taxon>
        <taxon>ecological metagenomes</taxon>
    </lineage>
</organism>
<dbReference type="AlphaFoldDB" id="A0A0F9J6U8"/>
<protein>
    <submittedName>
        <fullName evidence="1">Uncharacterized protein</fullName>
    </submittedName>
</protein>
<sequence length="191" mass="22245">MKEKIRSTIKHITTVGLLFIFLLGASRCAILLPNHYSDMDTEIYEWVKARMKVTEDYPRPEVKRVTQKELGQIANRNISKETYDRWIIELGEKEAAEHRQNMINGIRGAFVPENVTLYIANDVGTLVYRKGTIAHEYTHYLQQKSLGVVNLNSDPEGWEYFRREMEGAQIGEEYIKYICPKCDERGVIKEE</sequence>
<evidence type="ECO:0000313" key="1">
    <source>
        <dbReference type="EMBL" id="KKM65504.1"/>
    </source>
</evidence>
<comment type="caution">
    <text evidence="1">The sequence shown here is derived from an EMBL/GenBank/DDBJ whole genome shotgun (WGS) entry which is preliminary data.</text>
</comment>
<reference evidence="1" key="1">
    <citation type="journal article" date="2015" name="Nature">
        <title>Complex archaea that bridge the gap between prokaryotes and eukaryotes.</title>
        <authorList>
            <person name="Spang A."/>
            <person name="Saw J.H."/>
            <person name="Jorgensen S.L."/>
            <person name="Zaremba-Niedzwiedzka K."/>
            <person name="Martijn J."/>
            <person name="Lind A.E."/>
            <person name="van Eijk R."/>
            <person name="Schleper C."/>
            <person name="Guy L."/>
            <person name="Ettema T.J."/>
        </authorList>
    </citation>
    <scope>NUCLEOTIDE SEQUENCE</scope>
</reference>